<evidence type="ECO:0000259" key="10">
    <source>
        <dbReference type="PROSITE" id="PS52029"/>
    </source>
</evidence>
<dbReference type="AlphaFoldDB" id="A0A437QW44"/>
<dbReference type="Pfam" id="PF03734">
    <property type="entry name" value="YkuD"/>
    <property type="match status" value="1"/>
</dbReference>
<comment type="similarity">
    <text evidence="2">Belongs to the YkuD family.</text>
</comment>
<dbReference type="InterPro" id="IPR052905">
    <property type="entry name" value="LD-transpeptidase_YkuD-like"/>
</dbReference>
<name>A0A437QW44_9PROT</name>
<dbReference type="CDD" id="cd16913">
    <property type="entry name" value="YkuD_like"/>
    <property type="match status" value="1"/>
</dbReference>
<dbReference type="SUPFAM" id="SSF47090">
    <property type="entry name" value="PGBD-like"/>
    <property type="match status" value="1"/>
</dbReference>
<dbReference type="SUPFAM" id="SSF141523">
    <property type="entry name" value="L,D-transpeptidase catalytic domain-like"/>
    <property type="match status" value="1"/>
</dbReference>
<evidence type="ECO:0000256" key="5">
    <source>
        <dbReference type="ARBA" id="ARBA00022984"/>
    </source>
</evidence>
<feature type="domain" description="L,D-TPase catalytic" evidence="10">
    <location>
        <begin position="305"/>
        <end position="485"/>
    </location>
</feature>
<evidence type="ECO:0000256" key="6">
    <source>
        <dbReference type="ARBA" id="ARBA00023316"/>
    </source>
</evidence>
<evidence type="ECO:0000313" key="12">
    <source>
        <dbReference type="Proteomes" id="UP000287447"/>
    </source>
</evidence>
<feature type="active site" description="Nucleophile" evidence="7">
    <location>
        <position position="459"/>
    </location>
</feature>
<reference evidence="12" key="1">
    <citation type="submission" date="2019-01" db="EMBL/GenBank/DDBJ databases">
        <title>Gri0909 isolated from a small marine red alga.</title>
        <authorList>
            <person name="Kim J."/>
            <person name="Jeong S.E."/>
            <person name="Jeon C.O."/>
        </authorList>
    </citation>
    <scope>NUCLEOTIDE SEQUENCE [LARGE SCALE GENOMIC DNA]</scope>
    <source>
        <strain evidence="12">Gri0909</strain>
    </source>
</reference>
<dbReference type="GO" id="GO:0071555">
    <property type="term" value="P:cell wall organization"/>
    <property type="evidence" value="ECO:0007669"/>
    <property type="project" value="UniProtKB-UniRule"/>
</dbReference>
<feature type="chain" id="PRO_5019509469" description="L,D-TPase catalytic domain-containing protein" evidence="9">
    <location>
        <begin position="27"/>
        <end position="541"/>
    </location>
</feature>
<dbReference type="OrthoDB" id="9778545at2"/>
<evidence type="ECO:0000256" key="9">
    <source>
        <dbReference type="SAM" id="SignalP"/>
    </source>
</evidence>
<accession>A0A437QW44</accession>
<dbReference type="PROSITE" id="PS52029">
    <property type="entry name" value="LD_TPASE"/>
    <property type="match status" value="1"/>
</dbReference>
<evidence type="ECO:0000256" key="8">
    <source>
        <dbReference type="SAM" id="MobiDB-lite"/>
    </source>
</evidence>
<dbReference type="Gene3D" id="2.40.440.10">
    <property type="entry name" value="L,D-transpeptidase catalytic domain-like"/>
    <property type="match status" value="1"/>
</dbReference>
<dbReference type="InterPro" id="IPR038063">
    <property type="entry name" value="Transpep_catalytic_dom"/>
</dbReference>
<dbReference type="PANTHER" id="PTHR41533">
    <property type="entry name" value="L,D-TRANSPEPTIDASE HI_1667-RELATED"/>
    <property type="match status" value="1"/>
</dbReference>
<keyword evidence="5 7" id="KW-0573">Peptidoglycan synthesis</keyword>
<evidence type="ECO:0000256" key="2">
    <source>
        <dbReference type="ARBA" id="ARBA00005992"/>
    </source>
</evidence>
<dbReference type="GO" id="GO:0004180">
    <property type="term" value="F:carboxypeptidase activity"/>
    <property type="evidence" value="ECO:0007669"/>
    <property type="project" value="UniProtKB-ARBA"/>
</dbReference>
<dbReference type="InterPro" id="IPR045380">
    <property type="entry name" value="LD_TPept_scaffold_dom"/>
</dbReference>
<feature type="region of interest" description="Disordered" evidence="8">
    <location>
        <begin position="198"/>
        <end position="218"/>
    </location>
</feature>
<evidence type="ECO:0000256" key="1">
    <source>
        <dbReference type="ARBA" id="ARBA00004752"/>
    </source>
</evidence>
<dbReference type="Pfam" id="PF20142">
    <property type="entry name" value="Scaffold"/>
    <property type="match status" value="1"/>
</dbReference>
<dbReference type="PANTHER" id="PTHR41533:SF2">
    <property type="entry name" value="BLR7131 PROTEIN"/>
    <property type="match status" value="1"/>
</dbReference>
<comment type="caution">
    <text evidence="11">The sequence shown here is derived from an EMBL/GenBank/DDBJ whole genome shotgun (WGS) entry which is preliminary data.</text>
</comment>
<gene>
    <name evidence="11" type="ORF">EOI86_05665</name>
</gene>
<keyword evidence="3" id="KW-0808">Transferase</keyword>
<dbReference type="RefSeq" id="WP_127764129.1">
    <property type="nucleotide sequence ID" value="NZ_SADE01000001.1"/>
</dbReference>
<dbReference type="PROSITE" id="PS51318">
    <property type="entry name" value="TAT"/>
    <property type="match status" value="1"/>
</dbReference>
<keyword evidence="12" id="KW-1185">Reference proteome</keyword>
<evidence type="ECO:0000256" key="4">
    <source>
        <dbReference type="ARBA" id="ARBA00022960"/>
    </source>
</evidence>
<keyword evidence="4 7" id="KW-0133">Cell shape</keyword>
<dbReference type="InterPro" id="IPR006311">
    <property type="entry name" value="TAT_signal"/>
</dbReference>
<proteinExistence type="inferred from homology"/>
<keyword evidence="9" id="KW-0732">Signal</keyword>
<comment type="pathway">
    <text evidence="1 7">Cell wall biogenesis; peptidoglycan biosynthesis.</text>
</comment>
<dbReference type="GO" id="GO:0016740">
    <property type="term" value="F:transferase activity"/>
    <property type="evidence" value="ECO:0007669"/>
    <property type="project" value="UniProtKB-KW"/>
</dbReference>
<dbReference type="InterPro" id="IPR036365">
    <property type="entry name" value="PGBD-like_sf"/>
</dbReference>
<evidence type="ECO:0000256" key="7">
    <source>
        <dbReference type="PROSITE-ProRule" id="PRU01373"/>
    </source>
</evidence>
<dbReference type="EMBL" id="SADE01000001">
    <property type="protein sequence ID" value="RVU38757.1"/>
    <property type="molecule type" value="Genomic_DNA"/>
</dbReference>
<keyword evidence="6 7" id="KW-0961">Cell wall biogenesis/degradation</keyword>
<evidence type="ECO:0000256" key="3">
    <source>
        <dbReference type="ARBA" id="ARBA00022679"/>
    </source>
</evidence>
<protein>
    <recommendedName>
        <fullName evidence="10">L,D-TPase catalytic domain-containing protein</fullName>
    </recommendedName>
</protein>
<dbReference type="GO" id="GO:0009252">
    <property type="term" value="P:peptidoglycan biosynthetic process"/>
    <property type="evidence" value="ECO:0007669"/>
    <property type="project" value="UniProtKB-UniPathway"/>
</dbReference>
<feature type="signal peptide" evidence="9">
    <location>
        <begin position="1"/>
        <end position="26"/>
    </location>
</feature>
<dbReference type="GO" id="GO:0008360">
    <property type="term" value="P:regulation of cell shape"/>
    <property type="evidence" value="ECO:0007669"/>
    <property type="project" value="UniProtKB-UniRule"/>
</dbReference>
<dbReference type="InterPro" id="IPR005490">
    <property type="entry name" value="LD_TPept_cat_dom"/>
</dbReference>
<feature type="active site" description="Proton donor/acceptor" evidence="7">
    <location>
        <position position="440"/>
    </location>
</feature>
<dbReference type="InterPro" id="IPR036366">
    <property type="entry name" value="PGBDSf"/>
</dbReference>
<dbReference type="Gene3D" id="1.10.101.10">
    <property type="entry name" value="PGBD-like superfamily/PGBD"/>
    <property type="match status" value="1"/>
</dbReference>
<dbReference type="Pfam" id="PF01471">
    <property type="entry name" value="PG_binding_1"/>
    <property type="match status" value="1"/>
</dbReference>
<organism evidence="11 12">
    <name type="scientific">Hwanghaeella grinnelliae</name>
    <dbReference type="NCBI Taxonomy" id="2500179"/>
    <lineage>
        <taxon>Bacteria</taxon>
        <taxon>Pseudomonadati</taxon>
        <taxon>Pseudomonadota</taxon>
        <taxon>Alphaproteobacteria</taxon>
        <taxon>Rhodospirillales</taxon>
        <taxon>Rhodospirillaceae</taxon>
        <taxon>Hwanghaeella</taxon>
    </lineage>
</organism>
<dbReference type="Proteomes" id="UP000287447">
    <property type="component" value="Unassembled WGS sequence"/>
</dbReference>
<dbReference type="UniPathway" id="UPA00219"/>
<evidence type="ECO:0000313" key="11">
    <source>
        <dbReference type="EMBL" id="RVU38757.1"/>
    </source>
</evidence>
<sequence>MKFSRRLLLSASLATLLATAAPAVCAAAETDFPVPDALRHTVTEPFWAQVNRFYDARGNVPIWIENGALTDRAKQALAHLANPDQEGLDPAHYSAADPLQALSNEPPGDPAVTLATTLAADMTITGQLLHFLYEVRHGRLQDPESVGGDKAFDVEKALTLLTTAEDIEVALQNAVPGNAPYRALRRALSTYQAMARNNGTTPVDPIPGGPSIKPGNRDGRVPLIRDRLNQLGDLIAKPSGNEGDLFDPALVQSVIQFQKRHGLEPDGVVGKQTLAELNISIAARIDQITVNMERWRWLPGDLGDDYILVNIAGFRLQVFELGVPSIEMPVVVGRPFRRTPVFSAAVSYLEFSPTWTVPPTILKEDIIPGMRKDPELLAKKGIRIFSSWNRDAQIIDPAKIDWHAPMSQLVSYRYVQPPGPKNALGRVKFMFPNQYSVYLHDTPDKTLFDRASRAFSSGCIRVERPSDLAALLLSDQPQWTETEIAKAMALDEPVKVPLSKPIPIYITYATAWAGEGGTIEFRPDIYGRDASLQESLAGSPK</sequence>
<dbReference type="InterPro" id="IPR002477">
    <property type="entry name" value="Peptidoglycan-bd-like"/>
</dbReference>